<accession>A0A0N5BMN3</accession>
<dbReference type="Proteomes" id="UP000046392">
    <property type="component" value="Unplaced"/>
</dbReference>
<sequence>MTISNIQNINEKFEVEDAALEVAEVLRSYPSDYIHIRELFLDVMPKYNLKKIDKKYNIDKVTVNKLVNELIKNDVIMVKSYDKNGVPDIVRIKRNDKCCSQVHPESIKITEKDFSHVSSEKNIHIYEEPKSFKNHSHTHLEGREKHHPEVVFEERKYYFITNDNNKEYHHSRTIKSKNRRGLYVNDKAKPVGYVDPVTRDHRRICILNDKYKPYHLKKYPSTREAFVGEVIDMLTENGEMSVPEIIQYFWRTYYINLDLNYVSKKFKSFFLIYLYSQINRLFRSGYNDIGYALYNIISDITIRKDNESREMYLKYTPKYMREYILI</sequence>
<organism evidence="1 2">
    <name type="scientific">Strongyloides papillosus</name>
    <name type="common">Intestinal threadworm</name>
    <dbReference type="NCBI Taxonomy" id="174720"/>
    <lineage>
        <taxon>Eukaryota</taxon>
        <taxon>Metazoa</taxon>
        <taxon>Ecdysozoa</taxon>
        <taxon>Nematoda</taxon>
        <taxon>Chromadorea</taxon>
        <taxon>Rhabditida</taxon>
        <taxon>Tylenchina</taxon>
        <taxon>Panagrolaimomorpha</taxon>
        <taxon>Strongyloidoidea</taxon>
        <taxon>Strongyloididae</taxon>
        <taxon>Strongyloides</taxon>
    </lineage>
</organism>
<keyword evidence="1" id="KW-1185">Reference proteome</keyword>
<evidence type="ECO:0000313" key="1">
    <source>
        <dbReference type="Proteomes" id="UP000046392"/>
    </source>
</evidence>
<dbReference type="AlphaFoldDB" id="A0A0N5BMN3"/>
<evidence type="ECO:0000313" key="2">
    <source>
        <dbReference type="WBParaSite" id="SPAL_0000717200.2"/>
    </source>
</evidence>
<dbReference type="WBParaSite" id="SPAL_0000717200.2">
    <property type="protein sequence ID" value="SPAL_0000717200.2"/>
    <property type="gene ID" value="SPAL_0000717200"/>
</dbReference>
<protein>
    <submittedName>
        <fullName evidence="2">Transcriptional regulator</fullName>
    </submittedName>
</protein>
<name>A0A0N5BMN3_STREA</name>
<proteinExistence type="predicted"/>
<reference evidence="2" key="1">
    <citation type="submission" date="2017-02" db="UniProtKB">
        <authorList>
            <consortium name="WormBaseParasite"/>
        </authorList>
    </citation>
    <scope>IDENTIFICATION</scope>
</reference>